<proteinExistence type="predicted"/>
<feature type="chain" id="PRO_5001562619" evidence="7">
    <location>
        <begin position="24"/>
        <end position="164"/>
    </location>
</feature>
<dbReference type="InterPro" id="IPR020901">
    <property type="entry name" value="Prtase_inh_Kunz-CS"/>
</dbReference>
<dbReference type="CDD" id="cd00109">
    <property type="entry name" value="Kunitz-type"/>
    <property type="match status" value="1"/>
</dbReference>
<evidence type="ECO:0000313" key="9">
    <source>
        <dbReference type="EMBL" id="JAC53057.1"/>
    </source>
</evidence>
<dbReference type="Gene3D" id="4.10.410.10">
    <property type="entry name" value="Pancreatic trypsin inhibitor Kunitz domain"/>
    <property type="match status" value="1"/>
</dbReference>
<dbReference type="GO" id="GO:0004867">
    <property type="term" value="F:serine-type endopeptidase inhibitor activity"/>
    <property type="evidence" value="ECO:0007669"/>
    <property type="project" value="UniProtKB-KW"/>
</dbReference>
<accession>A0A034WFG5</accession>
<feature type="signal peptide" evidence="7">
    <location>
        <begin position="1"/>
        <end position="23"/>
    </location>
</feature>
<dbReference type="PRINTS" id="PR00759">
    <property type="entry name" value="BASICPTASE"/>
</dbReference>
<keyword evidence="5" id="KW-1015">Disulfide bond</keyword>
<dbReference type="SMART" id="SM00131">
    <property type="entry name" value="KU"/>
    <property type="match status" value="1"/>
</dbReference>
<dbReference type="EMBL" id="GAKP01005895">
    <property type="protein sequence ID" value="JAC53057.1"/>
    <property type="molecule type" value="Transcribed_RNA"/>
</dbReference>
<keyword evidence="4" id="KW-0722">Serine protease inhibitor</keyword>
<dbReference type="Pfam" id="PF00014">
    <property type="entry name" value="Kunitz_BPTI"/>
    <property type="match status" value="1"/>
</dbReference>
<dbReference type="InterPro" id="IPR050098">
    <property type="entry name" value="TFPI/VKTCI-like"/>
</dbReference>
<evidence type="ECO:0000256" key="7">
    <source>
        <dbReference type="SAM" id="SignalP"/>
    </source>
</evidence>
<evidence type="ECO:0000256" key="1">
    <source>
        <dbReference type="ARBA" id="ARBA00004613"/>
    </source>
</evidence>
<dbReference type="PROSITE" id="PS50279">
    <property type="entry name" value="BPTI_KUNITZ_2"/>
    <property type="match status" value="1"/>
</dbReference>
<dbReference type="SUPFAM" id="SSF57362">
    <property type="entry name" value="BPTI-like"/>
    <property type="match status" value="1"/>
</dbReference>
<feature type="domain" description="BPTI/Kunitz inhibitor" evidence="8">
    <location>
        <begin position="52"/>
        <end position="102"/>
    </location>
</feature>
<dbReference type="GO" id="GO:0005615">
    <property type="term" value="C:extracellular space"/>
    <property type="evidence" value="ECO:0007669"/>
    <property type="project" value="TreeGrafter"/>
</dbReference>
<evidence type="ECO:0000259" key="8">
    <source>
        <dbReference type="PROSITE" id="PS50279"/>
    </source>
</evidence>
<dbReference type="PANTHER" id="PTHR10083:SF381">
    <property type="entry name" value="BPTI_KUNITZ INHIBITOR DOMAIN-CONTAINING PROTEIN"/>
    <property type="match status" value="1"/>
</dbReference>
<gene>
    <name evidence="9" type="primary">SBPI</name>
</gene>
<keyword evidence="3" id="KW-0646">Protease inhibitor</keyword>
<comment type="subcellular location">
    <subcellularLocation>
        <location evidence="1">Secreted</location>
    </subcellularLocation>
</comment>
<feature type="region of interest" description="Disordered" evidence="6">
    <location>
        <begin position="28"/>
        <end position="51"/>
    </location>
</feature>
<dbReference type="InterPro" id="IPR002223">
    <property type="entry name" value="Kunitz_BPTI"/>
</dbReference>
<evidence type="ECO:0000256" key="6">
    <source>
        <dbReference type="SAM" id="MobiDB-lite"/>
    </source>
</evidence>
<organism evidence="9">
    <name type="scientific">Bactrocera dorsalis</name>
    <name type="common">Oriental fruit fly</name>
    <name type="synonym">Dacus dorsalis</name>
    <dbReference type="NCBI Taxonomy" id="27457"/>
    <lineage>
        <taxon>Eukaryota</taxon>
        <taxon>Metazoa</taxon>
        <taxon>Ecdysozoa</taxon>
        <taxon>Arthropoda</taxon>
        <taxon>Hexapoda</taxon>
        <taxon>Insecta</taxon>
        <taxon>Pterygota</taxon>
        <taxon>Neoptera</taxon>
        <taxon>Endopterygota</taxon>
        <taxon>Diptera</taxon>
        <taxon>Brachycera</taxon>
        <taxon>Muscomorpha</taxon>
        <taxon>Tephritoidea</taxon>
        <taxon>Tephritidae</taxon>
        <taxon>Bactrocera</taxon>
        <taxon>Bactrocera</taxon>
    </lineage>
</organism>
<dbReference type="PROSITE" id="PS00280">
    <property type="entry name" value="BPTI_KUNITZ_1"/>
    <property type="match status" value="1"/>
</dbReference>
<dbReference type="FunFam" id="4.10.410.10:FF:000017">
    <property type="entry name" value="papilin isoform X2"/>
    <property type="match status" value="1"/>
</dbReference>
<name>A0A034WFG5_BACDO</name>
<dbReference type="AlphaFoldDB" id="A0A034WFG5"/>
<evidence type="ECO:0000256" key="2">
    <source>
        <dbReference type="ARBA" id="ARBA00022525"/>
    </source>
</evidence>
<evidence type="ECO:0000256" key="3">
    <source>
        <dbReference type="ARBA" id="ARBA00022690"/>
    </source>
</evidence>
<dbReference type="OrthoDB" id="4473401at2759"/>
<evidence type="ECO:0000256" key="4">
    <source>
        <dbReference type="ARBA" id="ARBA00022900"/>
    </source>
</evidence>
<protein>
    <submittedName>
        <fullName evidence="9">Protease inhibitor</fullName>
    </submittedName>
</protein>
<evidence type="ECO:0000256" key="5">
    <source>
        <dbReference type="ARBA" id="ARBA00023157"/>
    </source>
</evidence>
<reference evidence="9" key="1">
    <citation type="journal article" date="2014" name="BMC Genomics">
        <title>Characterizing the developmental transcriptome of the oriental fruit fly, Bactrocera dorsalis (Diptera: Tephritidae) through comparative genomic analysis with Drosophila melanogaster utilizing modENCODE datasets.</title>
        <authorList>
            <person name="Geib S.M."/>
            <person name="Calla B."/>
            <person name="Hall B."/>
            <person name="Hou S."/>
            <person name="Manoukis N.C."/>
        </authorList>
    </citation>
    <scope>NUCLEOTIDE SEQUENCE</scope>
    <source>
        <strain evidence="9">Punador</strain>
    </source>
</reference>
<keyword evidence="2" id="KW-0964">Secreted</keyword>
<dbReference type="InterPro" id="IPR036880">
    <property type="entry name" value="Kunitz_BPTI_sf"/>
</dbReference>
<dbReference type="PANTHER" id="PTHR10083">
    <property type="entry name" value="KUNITZ-TYPE PROTEASE INHIBITOR-RELATED"/>
    <property type="match status" value="1"/>
</dbReference>
<sequence length="164" mass="17094">MAVLFQRCLRVLLLIALISAVSSAPQQKQTAQKSVVSGPAGGGPPRVQDPKCLQPKEPGPCRMNLDRYYYNSQTNACELFKFGGCRGNDNKFGFLKTCEDACVTPKTTTNNAAPGNAKAPAPAPAAVPAVAPAATVAKNPQPAAIVTNTKAKKTPAAAPQAKYV</sequence>
<keyword evidence="7" id="KW-0732">Signal</keyword>